<gene>
    <name evidence="2" type="ORF">IV203_029945</name>
</gene>
<comment type="caution">
    <text evidence="2">The sequence shown here is derived from an EMBL/GenBank/DDBJ whole genome shotgun (WGS) entry which is preliminary data.</text>
</comment>
<evidence type="ECO:0000313" key="2">
    <source>
        <dbReference type="EMBL" id="KAG7367274.1"/>
    </source>
</evidence>
<organism evidence="2 3">
    <name type="scientific">Nitzschia inconspicua</name>
    <dbReference type="NCBI Taxonomy" id="303405"/>
    <lineage>
        <taxon>Eukaryota</taxon>
        <taxon>Sar</taxon>
        <taxon>Stramenopiles</taxon>
        <taxon>Ochrophyta</taxon>
        <taxon>Bacillariophyta</taxon>
        <taxon>Bacillariophyceae</taxon>
        <taxon>Bacillariophycidae</taxon>
        <taxon>Bacillariales</taxon>
        <taxon>Bacillariaceae</taxon>
        <taxon>Nitzschia</taxon>
    </lineage>
</organism>
<reference evidence="2" key="2">
    <citation type="submission" date="2021-04" db="EMBL/GenBank/DDBJ databases">
        <authorList>
            <person name="Podell S."/>
        </authorList>
    </citation>
    <scope>NUCLEOTIDE SEQUENCE</scope>
    <source>
        <strain evidence="2">Hildebrandi</strain>
    </source>
</reference>
<feature type="compositionally biased region" description="Basic and acidic residues" evidence="1">
    <location>
        <begin position="98"/>
        <end position="108"/>
    </location>
</feature>
<feature type="compositionally biased region" description="Basic residues" evidence="1">
    <location>
        <begin position="213"/>
        <end position="223"/>
    </location>
</feature>
<dbReference type="AlphaFoldDB" id="A0A9K3Q3T7"/>
<keyword evidence="3" id="KW-1185">Reference proteome</keyword>
<feature type="compositionally biased region" description="Basic and acidic residues" evidence="1">
    <location>
        <begin position="176"/>
        <end position="185"/>
    </location>
</feature>
<feature type="compositionally biased region" description="Polar residues" evidence="1">
    <location>
        <begin position="79"/>
        <end position="88"/>
    </location>
</feature>
<feature type="compositionally biased region" description="Basic and acidic residues" evidence="1">
    <location>
        <begin position="1"/>
        <end position="11"/>
    </location>
</feature>
<accession>A0A9K3Q3T7</accession>
<dbReference type="Proteomes" id="UP000693970">
    <property type="component" value="Unassembled WGS sequence"/>
</dbReference>
<feature type="compositionally biased region" description="Basic and acidic residues" evidence="1">
    <location>
        <begin position="155"/>
        <end position="166"/>
    </location>
</feature>
<dbReference type="OrthoDB" id="46252at2759"/>
<feature type="region of interest" description="Disordered" evidence="1">
    <location>
        <begin position="1"/>
        <end position="272"/>
    </location>
</feature>
<feature type="compositionally biased region" description="Low complexity" evidence="1">
    <location>
        <begin position="190"/>
        <end position="208"/>
    </location>
</feature>
<feature type="compositionally biased region" description="Basic residues" evidence="1">
    <location>
        <begin position="51"/>
        <end position="60"/>
    </location>
</feature>
<feature type="compositionally biased region" description="Acidic residues" evidence="1">
    <location>
        <begin position="28"/>
        <end position="38"/>
    </location>
</feature>
<name>A0A9K3Q3T7_9STRA</name>
<evidence type="ECO:0000313" key="3">
    <source>
        <dbReference type="Proteomes" id="UP000693970"/>
    </source>
</evidence>
<dbReference type="EMBL" id="JAGRRH010000007">
    <property type="protein sequence ID" value="KAG7367274.1"/>
    <property type="molecule type" value="Genomic_DNA"/>
</dbReference>
<protein>
    <submittedName>
        <fullName evidence="2">Uncharacterized protein</fullName>
    </submittedName>
</protein>
<reference evidence="2" key="1">
    <citation type="journal article" date="2021" name="Sci. Rep.">
        <title>Diploid genomic architecture of Nitzschia inconspicua, an elite biomass production diatom.</title>
        <authorList>
            <person name="Oliver A."/>
            <person name="Podell S."/>
            <person name="Pinowska A."/>
            <person name="Traller J.C."/>
            <person name="Smith S.R."/>
            <person name="McClure R."/>
            <person name="Beliaev A."/>
            <person name="Bohutskyi P."/>
            <person name="Hill E.A."/>
            <person name="Rabines A."/>
            <person name="Zheng H."/>
            <person name="Allen L.Z."/>
            <person name="Kuo A."/>
            <person name="Grigoriev I.V."/>
            <person name="Allen A.E."/>
            <person name="Hazlebeck D."/>
            <person name="Allen E.E."/>
        </authorList>
    </citation>
    <scope>NUCLEOTIDE SEQUENCE</scope>
    <source>
        <strain evidence="2">Hildebrandi</strain>
    </source>
</reference>
<sequence>MKMVRSKRDQRPLLTQEAPILSDQMDPSNDEVNEEDDFLESHSSQQPSKDQKKRSWRRLFGKNNNNNNNNNSKRKENQNQRSENGNLASSSQSSSSDSGDHSTQKRDQQANNPSQQYHHHHQQQQQQQQRRGVSPQAQSDKRDDGTESSQNTSHHLKDILDHHVDDDGLPSPIDYNKGDKTDSKKASFVTLSSPAATTATSSPAAISTVTQQHRNHISPRHTGSHSNAPTSTRSATSRSTTGSRRTTSTRSVSLVQQVRHKRSASSLSTATAATNKMLSRPFGREHILTTEQTWVVHVGRAEWDSDESMWKYRVNIKKKQGDKLEDFASGFPLRSLQDFHWLEQALTAEFFGGLLLPSLSIYLGVSDISNCQHEIDSRLLMNWLSDTLNGIRGQGEIMFRLDKVDVTTSESIEAFLYRTDLMQILELPKSPRTPTPKKEMVGTRGGVSDDWNFFPELCYSGCVKPPSPVKEAIKTPVNMLMHCSSPALGNARTFNVQEDSFVESATFEDLNTSLAIHADLLKAERDLIWSWRIRALQAMEKLRILQEQEKHIGASWKRFAISVSNLFAYEKDVETARLGDSKSRRELQMPYRKLQKSAVDDCLRILALQKVERSIPSIEATNVMLSAYVADLSMVQPSVQAYLEGLQQLANEKAISEKMENSKNPTVPPSETLADRIQASLTEVKKQLTSNQESLHGKGKKEGEKKHLQRQQVQSIENRLLVNESLLKDFMTTLCKTAPVRTTRMMYAFLEKEMTQCVALRAAALDMKSKINVASKENLSKMIQRHHVETKEDQNTELQLVYKIVNIGNSKKFRKDDDQDNAEEVETGVELSQEMAEEEARKTKLRDKAMNYCRDRIGRWDAKVAMSIMEAVGVNDANVRVEETTRDLRMVRKYAIGLRENVQRCSDALDILRMSILQGGVGDIRDLRADFIAEMQNLLSLAYVPGDDQSPFLQSKVLEAQGIDVTDPNGWRSNDPGTCGNSINAYIETRDSGTEWLLESLGELLKEYNHRVEAVESFVYMECVGIQLEKHLSQTRATALAAFEKKTDITSAINIATRKKMPILVKELQAKLEAIGVAVSHTTVKEAKEAHLESKALKQELHTLAMRRLTRARETSTERAIALMTVWAKEEEGSTSTEEEILKELILLLQESVKKVDFDVYATSCPARI</sequence>
<proteinExistence type="predicted"/>
<feature type="region of interest" description="Disordered" evidence="1">
    <location>
        <begin position="688"/>
        <end position="707"/>
    </location>
</feature>
<feature type="compositionally biased region" description="Low complexity" evidence="1">
    <location>
        <begin position="230"/>
        <end position="253"/>
    </location>
</feature>
<evidence type="ECO:0000256" key="1">
    <source>
        <dbReference type="SAM" id="MobiDB-lite"/>
    </source>
</evidence>